<reference evidence="2" key="2">
    <citation type="submission" date="2025-08" db="UniProtKB">
        <authorList>
            <consortium name="RefSeq"/>
        </authorList>
    </citation>
    <scope>IDENTIFICATION</scope>
    <source>
        <tissue evidence="2">Leaf</tissue>
    </source>
</reference>
<protein>
    <submittedName>
        <fullName evidence="2">F-box/kelch-repeat protein At3g23880-like</fullName>
    </submittedName>
</protein>
<organism evidence="1 2">
    <name type="scientific">Nicotiana tabacum</name>
    <name type="common">Common tobacco</name>
    <dbReference type="NCBI Taxonomy" id="4097"/>
    <lineage>
        <taxon>Eukaryota</taxon>
        <taxon>Viridiplantae</taxon>
        <taxon>Streptophyta</taxon>
        <taxon>Embryophyta</taxon>
        <taxon>Tracheophyta</taxon>
        <taxon>Spermatophyta</taxon>
        <taxon>Magnoliopsida</taxon>
        <taxon>eudicotyledons</taxon>
        <taxon>Gunneridae</taxon>
        <taxon>Pentapetalae</taxon>
        <taxon>asterids</taxon>
        <taxon>lamiids</taxon>
        <taxon>Solanales</taxon>
        <taxon>Solanaceae</taxon>
        <taxon>Nicotianoideae</taxon>
        <taxon>Nicotianeae</taxon>
        <taxon>Nicotiana</taxon>
    </lineage>
</organism>
<accession>A0AC58TH37</accession>
<gene>
    <name evidence="2" type="primary">LOC107793169</name>
</gene>
<dbReference type="Proteomes" id="UP000790787">
    <property type="component" value="Chromosome 20"/>
</dbReference>
<keyword evidence="1" id="KW-1185">Reference proteome</keyword>
<proteinExistence type="predicted"/>
<sequence length="427" mass="49853">MKQYQRRNRSLQAQNPRIPDLPNEITIAILAKLPVRSLLRFKNVSKQWQSWISNPESDLSKQRRRSSKAIFNQNGGSFHLINPKEDDKFNFQTLENPLSESRIYKDKYSKPYLRLLGSCDGLVLISANKHIFLWNPATRFCNKVIELHLLTSDEHVISAGGLCFGSSKNEYKVLFYVYNKSVCDTDGAYALVASLKDKKWRRIDCPCDMFSARDGITMHGRLHSRANLDNNYFNMHENLVGRYKDEHLRWNPDNDNEPMDGEESGESKWQNHRLFGPRKEVICFDAISEKFHSLYKNDNAIVGLGVLNDCLCMTCVEFDKRLEILVMKEYGRKDSWTSLFVIRNSEITRPYIFYRSLFMSNNGKLALIVRHNGVVAYYPKNDSMQDILELRYQNDISVITYVESLISPIEYYWNEEQHIKANEINTH</sequence>
<name>A0AC58TH37_TOBAC</name>
<dbReference type="RefSeq" id="XP_075096546.1">
    <property type="nucleotide sequence ID" value="XM_075240445.1"/>
</dbReference>
<evidence type="ECO:0000313" key="1">
    <source>
        <dbReference type="Proteomes" id="UP000790787"/>
    </source>
</evidence>
<reference evidence="1" key="1">
    <citation type="journal article" date="2014" name="Nat. Commun.">
        <title>The tobacco genome sequence and its comparison with those of tomato and potato.</title>
        <authorList>
            <person name="Sierro N."/>
            <person name="Battey J.N."/>
            <person name="Ouadi S."/>
            <person name="Bakaher N."/>
            <person name="Bovet L."/>
            <person name="Willig A."/>
            <person name="Goepfert S."/>
            <person name="Peitsch M.C."/>
            <person name="Ivanov N.V."/>
        </authorList>
    </citation>
    <scope>NUCLEOTIDE SEQUENCE [LARGE SCALE GENOMIC DNA]</scope>
</reference>
<evidence type="ECO:0000313" key="2">
    <source>
        <dbReference type="RefSeq" id="XP_075096546.1"/>
    </source>
</evidence>